<feature type="region of interest" description="Disordered" evidence="5">
    <location>
        <begin position="562"/>
        <end position="586"/>
    </location>
</feature>
<keyword evidence="8" id="KW-1185">Reference proteome</keyword>
<dbReference type="GO" id="GO:0010273">
    <property type="term" value="P:detoxification of copper ion"/>
    <property type="evidence" value="ECO:0007669"/>
    <property type="project" value="TreeGrafter"/>
</dbReference>
<sequence length="586" mass="65955">MLTLKETHKPNTGVSAKQFYRRPLPESCIDFTSSKGKEIFSEALASGHMECFFKLMAQYRTQDEIAYCGITSLVMALNALEVDPGRVWKGPWRWYHESMLDCCTPLEVAQEKGINMVQFVCLAKCNGLHPYAVPGHNIPSLEQLRGEIKRITKREDVVFIASYGRKVLGQTGDGHFSPIAGYHEGLDLVLILDTARFKYPPHWIKLQTFLDAMKTIDKDTGKSRGYVLLSIAKDQFSPLLFRPSCELSVYLERGSQSPELQKSYIEWKNWLNRDDVALNNENVISHCTQHLLTMIAEGYFKKGALCLAMPFSLCFAPEKKIESLVIECEKLHISARKMIYALKSLFVEMESTKTFKLVKEFLTKSQSKNELFFQMVQCRSEPHLGSPSSDCQAECCVQSSGSRDVGAASLSETPESLEEKPCCGGHGSDNCVTTDSAKTSLDCETDCDTKCRFKFDCRPEHIATVFLFVWPHEDLSQKNVKSCSSCRETSEALKQSDSSFSNGETKDFSDQRTTLAATLRDFLHIDLEQAPWRWLLDDSPLKQKIISTTHVADKLMTAGAYHNSRGQRGRVVSASDSRSGGREFDS</sequence>
<dbReference type="GO" id="GO:0016756">
    <property type="term" value="F:glutathione gamma-glutamylcysteinyltransferase activity"/>
    <property type="evidence" value="ECO:0007669"/>
    <property type="project" value="UniProtKB-EC"/>
</dbReference>
<dbReference type="Gene3D" id="3.90.70.30">
    <property type="entry name" value="Phytochelatin synthase, N-terminal domain"/>
    <property type="match status" value="1"/>
</dbReference>
<evidence type="ECO:0000256" key="2">
    <source>
        <dbReference type="ARBA" id="ARBA00022539"/>
    </source>
</evidence>
<dbReference type="InterPro" id="IPR038156">
    <property type="entry name" value="PCS_N_sf"/>
</dbReference>
<dbReference type="FunFam" id="3.90.70.30:FF:000001">
    <property type="entry name" value="Glutathione gamma-glutamylcysteinyltransferase 1"/>
    <property type="match status" value="1"/>
</dbReference>
<dbReference type="GO" id="GO:0098849">
    <property type="term" value="P:cellular detoxification of cadmium ion"/>
    <property type="evidence" value="ECO:0007669"/>
    <property type="project" value="TreeGrafter"/>
</dbReference>
<dbReference type="InterPro" id="IPR007719">
    <property type="entry name" value="PCS_N"/>
</dbReference>
<accession>A0AAV4GZV0</accession>
<organism evidence="7 8">
    <name type="scientific">Elysia marginata</name>
    <dbReference type="NCBI Taxonomy" id="1093978"/>
    <lineage>
        <taxon>Eukaryota</taxon>
        <taxon>Metazoa</taxon>
        <taxon>Spiralia</taxon>
        <taxon>Lophotrochozoa</taxon>
        <taxon>Mollusca</taxon>
        <taxon>Gastropoda</taxon>
        <taxon>Heterobranchia</taxon>
        <taxon>Euthyneura</taxon>
        <taxon>Panpulmonata</taxon>
        <taxon>Sacoglossa</taxon>
        <taxon>Placobranchoidea</taxon>
        <taxon>Plakobranchidae</taxon>
        <taxon>Elysia</taxon>
    </lineage>
</organism>
<name>A0AAV4GZV0_9GAST</name>
<dbReference type="EC" id="2.3.2.15" evidence="1"/>
<dbReference type="GO" id="GO:0046938">
    <property type="term" value="P:phytochelatin biosynthetic process"/>
    <property type="evidence" value="ECO:0007669"/>
    <property type="project" value="InterPro"/>
</dbReference>
<keyword evidence="4" id="KW-0479">Metal-binding</keyword>
<dbReference type="PROSITE" id="PS51443">
    <property type="entry name" value="PCS"/>
    <property type="match status" value="1"/>
</dbReference>
<dbReference type="Pfam" id="PF05023">
    <property type="entry name" value="Phytochelatin"/>
    <property type="match status" value="1"/>
</dbReference>
<gene>
    <name evidence="7" type="ORF">ElyMa_006163200</name>
</gene>
<evidence type="ECO:0000256" key="5">
    <source>
        <dbReference type="SAM" id="MobiDB-lite"/>
    </source>
</evidence>
<dbReference type="SUPFAM" id="SSF54001">
    <property type="entry name" value="Cysteine proteinases"/>
    <property type="match status" value="1"/>
</dbReference>
<dbReference type="EMBL" id="BMAT01012378">
    <property type="protein sequence ID" value="GFR90947.1"/>
    <property type="molecule type" value="Genomic_DNA"/>
</dbReference>
<evidence type="ECO:0000313" key="8">
    <source>
        <dbReference type="Proteomes" id="UP000762676"/>
    </source>
</evidence>
<protein>
    <recommendedName>
        <fullName evidence="1">glutathione gamma-glutamylcysteinyltransferase</fullName>
        <ecNumber evidence="1">2.3.2.15</ecNumber>
    </recommendedName>
</protein>
<evidence type="ECO:0000256" key="3">
    <source>
        <dbReference type="ARBA" id="ARBA00022679"/>
    </source>
</evidence>
<dbReference type="PANTHER" id="PTHR33447:SF2">
    <property type="entry name" value="GLUTATHIONE GAMMA-GLUTAMYLCYSTEINYLTRANSFERASE"/>
    <property type="match status" value="1"/>
</dbReference>
<evidence type="ECO:0000256" key="4">
    <source>
        <dbReference type="ARBA" id="ARBA00022723"/>
    </source>
</evidence>
<dbReference type="AlphaFoldDB" id="A0AAV4GZV0"/>
<reference evidence="7 8" key="1">
    <citation type="journal article" date="2021" name="Elife">
        <title>Chloroplast acquisition without the gene transfer in kleptoplastic sea slugs, Plakobranchus ocellatus.</title>
        <authorList>
            <person name="Maeda T."/>
            <person name="Takahashi S."/>
            <person name="Yoshida T."/>
            <person name="Shimamura S."/>
            <person name="Takaki Y."/>
            <person name="Nagai Y."/>
            <person name="Toyoda A."/>
            <person name="Suzuki Y."/>
            <person name="Arimoto A."/>
            <person name="Ishii H."/>
            <person name="Satoh N."/>
            <person name="Nishiyama T."/>
            <person name="Hasebe M."/>
            <person name="Maruyama T."/>
            <person name="Minagawa J."/>
            <person name="Obokata J."/>
            <person name="Shigenobu S."/>
        </authorList>
    </citation>
    <scope>NUCLEOTIDE SEQUENCE [LARGE SCALE GENOMIC DNA]</scope>
</reference>
<dbReference type="InterPro" id="IPR040409">
    <property type="entry name" value="PCS-like"/>
</dbReference>
<keyword evidence="2" id="KW-0104">Cadmium</keyword>
<dbReference type="InterPro" id="IPR038765">
    <property type="entry name" value="Papain-like_cys_pep_sf"/>
</dbReference>
<feature type="domain" description="Peptidase C83" evidence="6">
    <location>
        <begin position="14"/>
        <end position="234"/>
    </location>
</feature>
<evidence type="ECO:0000259" key="6">
    <source>
        <dbReference type="PROSITE" id="PS51443"/>
    </source>
</evidence>
<evidence type="ECO:0000256" key="1">
    <source>
        <dbReference type="ARBA" id="ARBA00012468"/>
    </source>
</evidence>
<proteinExistence type="predicted"/>
<comment type="caution">
    <text evidence="7">The sequence shown here is derived from an EMBL/GenBank/DDBJ whole genome shotgun (WGS) entry which is preliminary data.</text>
</comment>
<dbReference type="GO" id="GO:0046872">
    <property type="term" value="F:metal ion binding"/>
    <property type="evidence" value="ECO:0007669"/>
    <property type="project" value="UniProtKB-KW"/>
</dbReference>
<dbReference type="Proteomes" id="UP000762676">
    <property type="component" value="Unassembled WGS sequence"/>
</dbReference>
<dbReference type="PANTHER" id="PTHR33447">
    <property type="entry name" value="GLUTATHIONE GAMMA-GLUTAMYLCYSTEINYLTRANSFERASE"/>
    <property type="match status" value="1"/>
</dbReference>
<evidence type="ECO:0000313" key="7">
    <source>
        <dbReference type="EMBL" id="GFR90947.1"/>
    </source>
</evidence>
<keyword evidence="3" id="KW-0808">Transferase</keyword>